<comment type="catalytic activity">
    <reaction evidence="1">
        <text>O-phospho-L-threonyl-[protein] + H2O = L-threonyl-[protein] + phosphate</text>
        <dbReference type="Rhea" id="RHEA:47004"/>
        <dbReference type="Rhea" id="RHEA-COMP:11060"/>
        <dbReference type="Rhea" id="RHEA-COMP:11605"/>
        <dbReference type="ChEBI" id="CHEBI:15377"/>
        <dbReference type="ChEBI" id="CHEBI:30013"/>
        <dbReference type="ChEBI" id="CHEBI:43474"/>
        <dbReference type="ChEBI" id="CHEBI:61977"/>
        <dbReference type="EC" id="3.1.3.16"/>
    </reaction>
</comment>
<keyword evidence="1" id="KW-0904">Protein phosphatase</keyword>
<keyword evidence="1" id="KW-0464">Manganese</keyword>
<protein>
    <recommendedName>
        <fullName evidence="1">Protein phosphatase</fullName>
        <ecNumber evidence="1">3.1.3.16</ecNumber>
    </recommendedName>
</protein>
<dbReference type="GO" id="GO:0046872">
    <property type="term" value="F:metal ion binding"/>
    <property type="evidence" value="ECO:0007669"/>
    <property type="project" value="UniProtKB-UniRule"/>
</dbReference>
<name>A0A7S1FV43_9STRA</name>
<evidence type="ECO:0000256" key="1">
    <source>
        <dbReference type="RuleBase" id="RU366020"/>
    </source>
</evidence>
<dbReference type="InterPro" id="IPR039123">
    <property type="entry name" value="PPTC7"/>
</dbReference>
<dbReference type="Gene3D" id="3.60.40.10">
    <property type="entry name" value="PPM-type phosphatase domain"/>
    <property type="match status" value="1"/>
</dbReference>
<dbReference type="SMART" id="SM00332">
    <property type="entry name" value="PP2Cc"/>
    <property type="match status" value="1"/>
</dbReference>
<evidence type="ECO:0000313" key="3">
    <source>
        <dbReference type="EMBL" id="CAD8889074.1"/>
    </source>
</evidence>
<accession>A0A7S1FV43</accession>
<proteinExistence type="inferred from homology"/>
<gene>
    <name evidence="3" type="ORF">CHYS00102_LOCUS16275</name>
</gene>
<comment type="catalytic activity">
    <reaction evidence="1">
        <text>O-phospho-L-seryl-[protein] + H2O = L-seryl-[protein] + phosphate</text>
        <dbReference type="Rhea" id="RHEA:20629"/>
        <dbReference type="Rhea" id="RHEA-COMP:9863"/>
        <dbReference type="Rhea" id="RHEA-COMP:11604"/>
        <dbReference type="ChEBI" id="CHEBI:15377"/>
        <dbReference type="ChEBI" id="CHEBI:29999"/>
        <dbReference type="ChEBI" id="CHEBI:43474"/>
        <dbReference type="ChEBI" id="CHEBI:83421"/>
        <dbReference type="EC" id="3.1.3.16"/>
    </reaction>
</comment>
<feature type="domain" description="PPM-type phosphatase" evidence="2">
    <location>
        <begin position="1"/>
        <end position="318"/>
    </location>
</feature>
<sequence length="324" mass="35740">MAPEADDDSVGRDRLRRYNFFGVADGVGSWRQWGVDPKLFSHRLMHHCADLVREAGRACADDADPDAVSPGASKILQTPISRVPATVLELAHARVIEENVVGSCTANVAVFDGMRQQVHFANLGDSGIIVLRHIDSDVAGALKRDTTTPRPLRQSDLRVTFVSAQQLRSFNHPFQLGWTGREVAWSEDDETSFRRASESCCSSVQVRRGDVVLLATDGLFDNVEIDDIVDIVLEWEERHGFVEDGNATGRTDRWLRGNSKRAESLRAVPELAQQLCQRARENSLDGAKDSPFAILAKENDIMWSGGMPDDCTVIAMHIVGSSSQ</sequence>
<keyword evidence="1" id="KW-0479">Metal-binding</keyword>
<dbReference type="InterPro" id="IPR001932">
    <property type="entry name" value="PPM-type_phosphatase-like_dom"/>
</dbReference>
<dbReference type="AlphaFoldDB" id="A0A7S1FV43"/>
<comment type="similarity">
    <text evidence="1">Belongs to the PP2C family.</text>
</comment>
<comment type="cofactor">
    <cofactor evidence="1">
        <name>Mn(2+)</name>
        <dbReference type="ChEBI" id="CHEBI:29035"/>
    </cofactor>
</comment>
<dbReference type="PANTHER" id="PTHR12320:SF1">
    <property type="entry name" value="PROTEIN PHOSPHATASE PTC7 HOMOLOG"/>
    <property type="match status" value="1"/>
</dbReference>
<dbReference type="GO" id="GO:0004722">
    <property type="term" value="F:protein serine/threonine phosphatase activity"/>
    <property type="evidence" value="ECO:0007669"/>
    <property type="project" value="UniProtKB-EC"/>
</dbReference>
<keyword evidence="1" id="KW-0378">Hydrolase</keyword>
<dbReference type="PROSITE" id="PS51746">
    <property type="entry name" value="PPM_2"/>
    <property type="match status" value="1"/>
</dbReference>
<reference evidence="3" key="1">
    <citation type="submission" date="2021-01" db="EMBL/GenBank/DDBJ databases">
        <authorList>
            <person name="Corre E."/>
            <person name="Pelletier E."/>
            <person name="Niang G."/>
            <person name="Scheremetjew M."/>
            <person name="Finn R."/>
            <person name="Kale V."/>
            <person name="Holt S."/>
            <person name="Cochrane G."/>
            <person name="Meng A."/>
            <person name="Brown T."/>
            <person name="Cohen L."/>
        </authorList>
    </citation>
    <scope>NUCLEOTIDE SEQUENCE</scope>
    <source>
        <strain evidence="3">308</strain>
    </source>
</reference>
<dbReference type="EMBL" id="HBFR01022681">
    <property type="protein sequence ID" value="CAD8889074.1"/>
    <property type="molecule type" value="Transcribed_RNA"/>
</dbReference>
<dbReference type="SUPFAM" id="SSF81606">
    <property type="entry name" value="PP2C-like"/>
    <property type="match status" value="1"/>
</dbReference>
<dbReference type="InterPro" id="IPR036457">
    <property type="entry name" value="PPM-type-like_dom_sf"/>
</dbReference>
<comment type="cofactor">
    <cofactor evidence="1">
        <name>Mg(2+)</name>
        <dbReference type="ChEBI" id="CHEBI:18420"/>
    </cofactor>
</comment>
<evidence type="ECO:0000259" key="2">
    <source>
        <dbReference type="PROSITE" id="PS51746"/>
    </source>
</evidence>
<dbReference type="EC" id="3.1.3.16" evidence="1"/>
<keyword evidence="1" id="KW-0460">Magnesium</keyword>
<dbReference type="PANTHER" id="PTHR12320">
    <property type="entry name" value="PROTEIN PHOSPHATASE 2C"/>
    <property type="match status" value="1"/>
</dbReference>
<organism evidence="3">
    <name type="scientific">Corethron hystrix</name>
    <dbReference type="NCBI Taxonomy" id="216773"/>
    <lineage>
        <taxon>Eukaryota</taxon>
        <taxon>Sar</taxon>
        <taxon>Stramenopiles</taxon>
        <taxon>Ochrophyta</taxon>
        <taxon>Bacillariophyta</taxon>
        <taxon>Coscinodiscophyceae</taxon>
        <taxon>Corethrophycidae</taxon>
        <taxon>Corethrales</taxon>
        <taxon>Corethraceae</taxon>
        <taxon>Corethron</taxon>
    </lineage>
</organism>